<evidence type="ECO:0000256" key="6">
    <source>
        <dbReference type="ARBA" id="ARBA00022946"/>
    </source>
</evidence>
<dbReference type="GO" id="GO:0031969">
    <property type="term" value="C:chloroplast membrane"/>
    <property type="evidence" value="ECO:0007669"/>
    <property type="project" value="UniProtKB-SubCell"/>
</dbReference>
<comment type="similarity">
    <text evidence="2">Belongs to the RETICULATA family.</text>
</comment>
<dbReference type="GO" id="GO:0099402">
    <property type="term" value="P:plant organ development"/>
    <property type="evidence" value="ECO:0000318"/>
    <property type="project" value="GO_Central"/>
</dbReference>
<dbReference type="AlphaFoldDB" id="A0A1U7ZCU0"/>
<keyword evidence="5 10" id="KW-0812">Transmembrane</keyword>
<evidence type="ECO:0000256" key="4">
    <source>
        <dbReference type="ARBA" id="ARBA00022640"/>
    </source>
</evidence>
<dbReference type="Pfam" id="PF11891">
    <property type="entry name" value="RETICULATA-like"/>
    <property type="match status" value="1"/>
</dbReference>
<proteinExistence type="inferred from homology"/>
<evidence type="ECO:0000256" key="8">
    <source>
        <dbReference type="ARBA" id="ARBA00023136"/>
    </source>
</evidence>
<feature type="transmembrane region" description="Helical" evidence="10">
    <location>
        <begin position="343"/>
        <end position="363"/>
    </location>
</feature>
<dbReference type="OMA" id="GAAMKSC"/>
<evidence type="ECO:0000256" key="7">
    <source>
        <dbReference type="ARBA" id="ARBA00022989"/>
    </source>
</evidence>
<keyword evidence="3" id="KW-0150">Chloroplast</keyword>
<dbReference type="PANTHER" id="PTHR31038">
    <property type="entry name" value="EXPRESSED PROTEIN-RELATED"/>
    <property type="match status" value="1"/>
</dbReference>
<evidence type="ECO:0000313" key="11">
    <source>
        <dbReference type="Proteomes" id="UP000189703"/>
    </source>
</evidence>
<dbReference type="OrthoDB" id="205639at2759"/>
<dbReference type="GeneID" id="104593347"/>
<keyword evidence="6" id="KW-0809">Transit peptide</keyword>
<evidence type="ECO:0000313" key="12">
    <source>
        <dbReference type="RefSeq" id="XP_010251407.1"/>
    </source>
</evidence>
<evidence type="ECO:0000256" key="2">
    <source>
        <dbReference type="ARBA" id="ARBA00010793"/>
    </source>
</evidence>
<reference evidence="12" key="1">
    <citation type="submission" date="2025-08" db="UniProtKB">
        <authorList>
            <consortium name="RefSeq"/>
        </authorList>
    </citation>
    <scope>IDENTIFICATION</scope>
</reference>
<evidence type="ECO:0000256" key="5">
    <source>
        <dbReference type="ARBA" id="ARBA00022692"/>
    </source>
</evidence>
<dbReference type="PANTHER" id="PTHR31038:SF10">
    <property type="entry name" value="OS04G0524400 PROTEIN"/>
    <property type="match status" value="1"/>
</dbReference>
<gene>
    <name evidence="12" type="primary">LOC104593347</name>
</gene>
<evidence type="ECO:0000256" key="10">
    <source>
        <dbReference type="SAM" id="Phobius"/>
    </source>
</evidence>
<dbReference type="InterPro" id="IPR021825">
    <property type="entry name" value="RETICULATA-related"/>
</dbReference>
<dbReference type="RefSeq" id="XP_010251407.1">
    <property type="nucleotide sequence ID" value="XM_010253105.1"/>
</dbReference>
<feature type="transmembrane region" description="Helical" evidence="10">
    <location>
        <begin position="270"/>
        <end position="293"/>
    </location>
</feature>
<dbReference type="eggNOG" id="ENOG502QPQK">
    <property type="taxonomic scope" value="Eukaryota"/>
</dbReference>
<keyword evidence="11" id="KW-1185">Reference proteome</keyword>
<organism evidence="11 12">
    <name type="scientific">Nelumbo nucifera</name>
    <name type="common">Sacred lotus</name>
    <dbReference type="NCBI Taxonomy" id="4432"/>
    <lineage>
        <taxon>Eukaryota</taxon>
        <taxon>Viridiplantae</taxon>
        <taxon>Streptophyta</taxon>
        <taxon>Embryophyta</taxon>
        <taxon>Tracheophyta</taxon>
        <taxon>Spermatophyta</taxon>
        <taxon>Magnoliopsida</taxon>
        <taxon>Proteales</taxon>
        <taxon>Nelumbonaceae</taxon>
        <taxon>Nelumbo</taxon>
    </lineage>
</organism>
<sequence length="453" mass="48700">MAICSSSLRLSYLANSLNDIDSMKQCNGNSIVTMKALGSLTSSNGEFRSILRAASLTLSSRCASSMHLSGKGKKWFEVRCMSQPQAKPEFSDPPVVTVLQEGADATSAKDSEVFQSSFTSDSDNAGGDGYPLSSTDGNGNFPSGGGGGGGGGGDGDYEENDNEEEFGPVMKFEEVLKEAEARGAKLPSDMLEAAKTVGIRKVLLLRYLDLQGSVWPLGFAIRSCSLLRDRMLADPAFLFKIGTEIVIDSCCATFAEIQKRGKDFWTEFELYMADLLVGLVVNIALVSMLAPYARIGKPSLSKGFLGRIQHACGALPSSVFEAERPGCRFSIQQRIATYFYKGLMYGAVGFVCGLIGQGIANLIMTTKRSIKKSEEDIPVPPLVKSAALWGVFLGVSSNTRYQIINGLECLVEASPLAKQIPPVAMAFTVGVRFANNVYGGMQFVDWARWSGVQ</sequence>
<keyword evidence="8 10" id="KW-0472">Membrane</keyword>
<keyword evidence="4" id="KW-0934">Plastid</keyword>
<comment type="subcellular location">
    <subcellularLocation>
        <location evidence="1">Plastid</location>
        <location evidence="1">Chloroplast membrane</location>
        <topology evidence="1">Multi-pass membrane protein</topology>
    </subcellularLocation>
</comment>
<accession>A0A1U7ZCU0</accession>
<feature type="compositionally biased region" description="Polar residues" evidence="9">
    <location>
        <begin position="113"/>
        <end position="123"/>
    </location>
</feature>
<evidence type="ECO:0000256" key="1">
    <source>
        <dbReference type="ARBA" id="ARBA00004508"/>
    </source>
</evidence>
<name>A0A1U7ZCU0_NELNU</name>
<feature type="compositionally biased region" description="Gly residues" evidence="9">
    <location>
        <begin position="142"/>
        <end position="154"/>
    </location>
</feature>
<dbReference type="Proteomes" id="UP000189703">
    <property type="component" value="Unplaced"/>
</dbReference>
<dbReference type="FunCoup" id="A0A1U7ZCU0">
    <property type="interactions" value="680"/>
</dbReference>
<feature type="region of interest" description="Disordered" evidence="9">
    <location>
        <begin position="102"/>
        <end position="162"/>
    </location>
</feature>
<evidence type="ECO:0000256" key="3">
    <source>
        <dbReference type="ARBA" id="ARBA00022528"/>
    </source>
</evidence>
<protein>
    <submittedName>
        <fullName evidence="12">Protein RETICULATA, chloroplastic-like</fullName>
    </submittedName>
</protein>
<dbReference type="InParanoid" id="A0A1U7ZCU0"/>
<evidence type="ECO:0000256" key="9">
    <source>
        <dbReference type="SAM" id="MobiDB-lite"/>
    </source>
</evidence>
<dbReference type="KEGG" id="nnu:104593347"/>
<keyword evidence="7 10" id="KW-1133">Transmembrane helix</keyword>
<dbReference type="STRING" id="4432.A0A1U7ZCU0"/>